<dbReference type="PANTHER" id="PTHR42939:SF2">
    <property type="entry name" value="ABC-TYPE TRANSPORTER ATP-BINDING PROTEIN ECSA"/>
    <property type="match status" value="1"/>
</dbReference>
<dbReference type="Proteomes" id="UP000001572">
    <property type="component" value="Chromosome"/>
</dbReference>
<reference evidence="6" key="1">
    <citation type="journal article" date="2016" name="Genome Announc.">
        <title>Complete genome sequence of Alkaliphilus metalliredigens strain QYMF, an alkaliphilic and metal-reducing bacterium isolated from borax-contaminated leachate ponds.</title>
        <authorList>
            <person name="Hwang C."/>
            <person name="Copeland A."/>
            <person name="Lucas S."/>
            <person name="Lapidus A."/>
            <person name="Barry K."/>
            <person name="Detter J.C."/>
            <person name="Glavina Del Rio T."/>
            <person name="Hammon N."/>
            <person name="Israni S."/>
            <person name="Dalin E."/>
            <person name="Tice H."/>
            <person name="Pitluck S."/>
            <person name="Chertkov O."/>
            <person name="Brettin T."/>
            <person name="Bruce D."/>
            <person name="Han C."/>
            <person name="Schmutz J."/>
            <person name="Larimer F."/>
            <person name="Land M.L."/>
            <person name="Hauser L."/>
            <person name="Kyrpides N."/>
            <person name="Mikhailova N."/>
            <person name="Ye Q."/>
            <person name="Zhou J."/>
            <person name="Richardson P."/>
            <person name="Fields M.W."/>
        </authorList>
    </citation>
    <scope>NUCLEOTIDE SEQUENCE [LARGE SCALE GENOMIC DNA]</scope>
    <source>
        <strain evidence="6">QYMF</strain>
    </source>
</reference>
<dbReference type="RefSeq" id="WP_012064841.1">
    <property type="nucleotide sequence ID" value="NC_009633.1"/>
</dbReference>
<keyword evidence="6" id="KW-1185">Reference proteome</keyword>
<keyword evidence="3" id="KW-0067">ATP-binding</keyword>
<dbReference type="InterPro" id="IPR051782">
    <property type="entry name" value="ABC_Transporter_VariousFunc"/>
</dbReference>
<proteinExistence type="predicted"/>
<dbReference type="OrthoDB" id="9775135at2"/>
<evidence type="ECO:0000259" key="4">
    <source>
        <dbReference type="PROSITE" id="PS50893"/>
    </source>
</evidence>
<organism evidence="5 6">
    <name type="scientific">Alkaliphilus metalliredigens (strain QYMF)</name>
    <dbReference type="NCBI Taxonomy" id="293826"/>
    <lineage>
        <taxon>Bacteria</taxon>
        <taxon>Bacillati</taxon>
        <taxon>Bacillota</taxon>
        <taxon>Clostridia</taxon>
        <taxon>Peptostreptococcales</taxon>
        <taxon>Natronincolaceae</taxon>
        <taxon>Alkaliphilus</taxon>
    </lineage>
</organism>
<dbReference type="KEGG" id="amt:Amet_3762"/>
<evidence type="ECO:0000256" key="3">
    <source>
        <dbReference type="ARBA" id="ARBA00022840"/>
    </source>
</evidence>
<keyword evidence="1" id="KW-0813">Transport</keyword>
<feature type="domain" description="ABC transporter" evidence="4">
    <location>
        <begin position="4"/>
        <end position="234"/>
    </location>
</feature>
<sequence length="243" mass="27327">MNTLEVKAISAGYDKHIILHEVSFKVEPGEIVGLIGPNGAGKTTIIKSILGIIPLTHGEITIGAVNIKLSPQQVKGEMAYIPENPLLYDELTLLEHLEFTAMSHGMDKKIFENRKNYLLKLFHLEDKLHHFPNSFSKGMRQKVMIMCAFLYDPSIYIVDEPFVGLDPKATRSFTTFLLQKKEAGAGILMCTHVLDAAEKICDRFIFFNQGKVVTTGTLRDLRKESNLEDGSLNDIYDKLVEEE</sequence>
<dbReference type="InterPro" id="IPR027417">
    <property type="entry name" value="P-loop_NTPase"/>
</dbReference>
<dbReference type="CDD" id="cd03230">
    <property type="entry name" value="ABC_DR_subfamily_A"/>
    <property type="match status" value="1"/>
</dbReference>
<dbReference type="PROSITE" id="PS50893">
    <property type="entry name" value="ABC_TRANSPORTER_2"/>
    <property type="match status" value="1"/>
</dbReference>
<protein>
    <submittedName>
        <fullName evidence="5">ABC transporter related</fullName>
    </submittedName>
</protein>
<evidence type="ECO:0000256" key="1">
    <source>
        <dbReference type="ARBA" id="ARBA00022448"/>
    </source>
</evidence>
<name>A6TUL3_ALKMQ</name>
<dbReference type="HOGENOM" id="CLU_000604_1_2_9"/>
<dbReference type="Gene3D" id="3.40.50.300">
    <property type="entry name" value="P-loop containing nucleotide triphosphate hydrolases"/>
    <property type="match status" value="1"/>
</dbReference>
<dbReference type="PANTHER" id="PTHR42939">
    <property type="entry name" value="ABC TRANSPORTER ATP-BINDING PROTEIN ALBC-RELATED"/>
    <property type="match status" value="1"/>
</dbReference>
<dbReference type="InterPro" id="IPR003593">
    <property type="entry name" value="AAA+_ATPase"/>
</dbReference>
<dbReference type="GO" id="GO:0016887">
    <property type="term" value="F:ATP hydrolysis activity"/>
    <property type="evidence" value="ECO:0007669"/>
    <property type="project" value="InterPro"/>
</dbReference>
<dbReference type="eggNOG" id="COG1131">
    <property type="taxonomic scope" value="Bacteria"/>
</dbReference>
<keyword evidence="2" id="KW-0547">Nucleotide-binding</keyword>
<accession>A6TUL3</accession>
<dbReference type="Pfam" id="PF00005">
    <property type="entry name" value="ABC_tran"/>
    <property type="match status" value="1"/>
</dbReference>
<dbReference type="AlphaFoldDB" id="A6TUL3"/>
<dbReference type="GO" id="GO:0005524">
    <property type="term" value="F:ATP binding"/>
    <property type="evidence" value="ECO:0007669"/>
    <property type="project" value="UniProtKB-KW"/>
</dbReference>
<dbReference type="SUPFAM" id="SSF52540">
    <property type="entry name" value="P-loop containing nucleoside triphosphate hydrolases"/>
    <property type="match status" value="1"/>
</dbReference>
<evidence type="ECO:0000256" key="2">
    <source>
        <dbReference type="ARBA" id="ARBA00022741"/>
    </source>
</evidence>
<dbReference type="STRING" id="293826.Amet_3762"/>
<gene>
    <name evidence="5" type="ordered locus">Amet_3762</name>
</gene>
<dbReference type="EMBL" id="CP000724">
    <property type="protein sequence ID" value="ABR49881.1"/>
    <property type="molecule type" value="Genomic_DNA"/>
</dbReference>
<evidence type="ECO:0000313" key="6">
    <source>
        <dbReference type="Proteomes" id="UP000001572"/>
    </source>
</evidence>
<dbReference type="SMART" id="SM00382">
    <property type="entry name" value="AAA"/>
    <property type="match status" value="1"/>
</dbReference>
<evidence type="ECO:0000313" key="5">
    <source>
        <dbReference type="EMBL" id="ABR49881.1"/>
    </source>
</evidence>
<dbReference type="InterPro" id="IPR003439">
    <property type="entry name" value="ABC_transporter-like_ATP-bd"/>
</dbReference>